<dbReference type="GO" id="GO:0030170">
    <property type="term" value="F:pyridoxal phosphate binding"/>
    <property type="evidence" value="ECO:0007669"/>
    <property type="project" value="InterPro"/>
</dbReference>
<dbReference type="PROSITE" id="PS00868">
    <property type="entry name" value="CYS_MET_METAB_PP"/>
    <property type="match status" value="1"/>
</dbReference>
<dbReference type="InterPro" id="IPR000277">
    <property type="entry name" value="Cys/Met-Metab_PyrdxlP-dep_enz"/>
</dbReference>
<dbReference type="InterPro" id="IPR015422">
    <property type="entry name" value="PyrdxlP-dep_Trfase_small"/>
</dbReference>
<dbReference type="PIRSF" id="PIRSF001434">
    <property type="entry name" value="CGS"/>
    <property type="match status" value="1"/>
</dbReference>
<reference evidence="3" key="1">
    <citation type="submission" date="2018-05" db="EMBL/GenBank/DDBJ databases">
        <authorList>
            <person name="Lanie J.A."/>
            <person name="Ng W.-L."/>
            <person name="Kazmierczak K.M."/>
            <person name="Andrzejewski T.M."/>
            <person name="Davidsen T.M."/>
            <person name="Wayne K.J."/>
            <person name="Tettelin H."/>
            <person name="Glass J.I."/>
            <person name="Rusch D."/>
            <person name="Podicherti R."/>
            <person name="Tsui H.-C.T."/>
            <person name="Winkler M.E."/>
        </authorList>
    </citation>
    <scope>NUCLEOTIDE SEQUENCE</scope>
</reference>
<dbReference type="Pfam" id="PF01053">
    <property type="entry name" value="Cys_Met_Meta_PP"/>
    <property type="match status" value="1"/>
</dbReference>
<sequence length="340" mass="37612">GFMRKNIFLDERITHMTDKDFSIDTKLIHAGEPNPRIKGAVSMPIFQSSNFEYEGETSYDSIRYIRLNNTPNHVALHQKLAAISGAEAALVTSSGMSAITTALLAFLKSGDHIMAHNTLYGGTADYVVHDLPEYGIEFDFFDAMNSEDWESKLKSNTKVIYIETITNPLMDVAKLDAVVQFAKKHNLVSMIDNTFASPLLFSPIKNGFDISLHSATKYLNGHSDIVAGAIMGSQAHISQVNSKLIHLGGSLDPNACFLLQRGMKTMSLRMERQCENAMEIAHFLENHPKITQVNYPGLKSSKSYENAKEFLCGFGAMISFELEGGVAVADAFIQRLEFAI</sequence>
<dbReference type="Gene3D" id="3.40.640.10">
    <property type="entry name" value="Type I PLP-dependent aspartate aminotransferase-like (Major domain)"/>
    <property type="match status" value="1"/>
</dbReference>
<dbReference type="GO" id="GO:0019346">
    <property type="term" value="P:transsulfuration"/>
    <property type="evidence" value="ECO:0007669"/>
    <property type="project" value="InterPro"/>
</dbReference>
<dbReference type="GO" id="GO:0016846">
    <property type="term" value="F:carbon-sulfur lyase activity"/>
    <property type="evidence" value="ECO:0007669"/>
    <property type="project" value="TreeGrafter"/>
</dbReference>
<evidence type="ECO:0000256" key="2">
    <source>
        <dbReference type="ARBA" id="ARBA00022898"/>
    </source>
</evidence>
<evidence type="ECO:0008006" key="4">
    <source>
        <dbReference type="Google" id="ProtNLM"/>
    </source>
</evidence>
<dbReference type="SUPFAM" id="SSF53383">
    <property type="entry name" value="PLP-dependent transferases"/>
    <property type="match status" value="1"/>
</dbReference>
<comment type="cofactor">
    <cofactor evidence="1">
        <name>pyridoxal 5'-phosphate</name>
        <dbReference type="ChEBI" id="CHEBI:597326"/>
    </cofactor>
</comment>
<name>A0A382PVX9_9ZZZZ</name>
<protein>
    <recommendedName>
        <fullName evidence="4">Cystathionine beta-lyase</fullName>
    </recommendedName>
</protein>
<dbReference type="AlphaFoldDB" id="A0A382PVX9"/>
<evidence type="ECO:0000313" key="3">
    <source>
        <dbReference type="EMBL" id="SVC76222.1"/>
    </source>
</evidence>
<dbReference type="GO" id="GO:0005737">
    <property type="term" value="C:cytoplasm"/>
    <property type="evidence" value="ECO:0007669"/>
    <property type="project" value="TreeGrafter"/>
</dbReference>
<feature type="non-terminal residue" evidence="3">
    <location>
        <position position="340"/>
    </location>
</feature>
<dbReference type="InterPro" id="IPR054542">
    <property type="entry name" value="Cys_met_metab_PP"/>
</dbReference>
<dbReference type="PANTHER" id="PTHR11808">
    <property type="entry name" value="TRANS-SULFURATION ENZYME FAMILY MEMBER"/>
    <property type="match status" value="1"/>
</dbReference>
<dbReference type="PANTHER" id="PTHR11808:SF80">
    <property type="entry name" value="CYSTATHIONINE GAMMA-LYASE"/>
    <property type="match status" value="1"/>
</dbReference>
<dbReference type="EMBL" id="UINC01109415">
    <property type="protein sequence ID" value="SVC76222.1"/>
    <property type="molecule type" value="Genomic_DNA"/>
</dbReference>
<keyword evidence="2" id="KW-0663">Pyridoxal phosphate</keyword>
<gene>
    <name evidence="3" type="ORF">METZ01_LOCUS329076</name>
</gene>
<evidence type="ECO:0000256" key="1">
    <source>
        <dbReference type="ARBA" id="ARBA00001933"/>
    </source>
</evidence>
<dbReference type="InterPro" id="IPR015424">
    <property type="entry name" value="PyrdxlP-dep_Trfase"/>
</dbReference>
<dbReference type="FunFam" id="3.40.640.10:FF:000046">
    <property type="entry name" value="Cystathionine gamma-lyase"/>
    <property type="match status" value="1"/>
</dbReference>
<dbReference type="Gene3D" id="3.90.1150.10">
    <property type="entry name" value="Aspartate Aminotransferase, domain 1"/>
    <property type="match status" value="1"/>
</dbReference>
<proteinExistence type="predicted"/>
<feature type="non-terminal residue" evidence="3">
    <location>
        <position position="1"/>
    </location>
</feature>
<accession>A0A382PVX9</accession>
<organism evidence="3">
    <name type="scientific">marine metagenome</name>
    <dbReference type="NCBI Taxonomy" id="408172"/>
    <lineage>
        <taxon>unclassified sequences</taxon>
        <taxon>metagenomes</taxon>
        <taxon>ecological metagenomes</taxon>
    </lineage>
</organism>
<dbReference type="InterPro" id="IPR015421">
    <property type="entry name" value="PyrdxlP-dep_Trfase_major"/>
</dbReference>